<dbReference type="EMBL" id="JAVFKD010000012">
    <property type="protein sequence ID" value="KAK5993137.1"/>
    <property type="molecule type" value="Genomic_DNA"/>
</dbReference>
<reference evidence="1 2" key="1">
    <citation type="submission" date="2024-01" db="EMBL/GenBank/DDBJ databases">
        <title>Complete genome of Cladobotryum mycophilum ATHUM6906.</title>
        <authorList>
            <person name="Christinaki A.C."/>
            <person name="Myridakis A.I."/>
            <person name="Kouvelis V.N."/>
        </authorList>
    </citation>
    <scope>NUCLEOTIDE SEQUENCE [LARGE SCALE GENOMIC DNA]</scope>
    <source>
        <strain evidence="1 2">ATHUM6906</strain>
    </source>
</reference>
<accession>A0ABR0SML3</accession>
<organism evidence="1 2">
    <name type="scientific">Cladobotryum mycophilum</name>
    <dbReference type="NCBI Taxonomy" id="491253"/>
    <lineage>
        <taxon>Eukaryota</taxon>
        <taxon>Fungi</taxon>
        <taxon>Dikarya</taxon>
        <taxon>Ascomycota</taxon>
        <taxon>Pezizomycotina</taxon>
        <taxon>Sordariomycetes</taxon>
        <taxon>Hypocreomycetidae</taxon>
        <taxon>Hypocreales</taxon>
        <taxon>Hypocreaceae</taxon>
        <taxon>Cladobotryum</taxon>
    </lineage>
</organism>
<name>A0ABR0SML3_9HYPO</name>
<dbReference type="Proteomes" id="UP001338125">
    <property type="component" value="Unassembled WGS sequence"/>
</dbReference>
<proteinExistence type="predicted"/>
<comment type="caution">
    <text evidence="1">The sequence shown here is derived from an EMBL/GenBank/DDBJ whole genome shotgun (WGS) entry which is preliminary data.</text>
</comment>
<gene>
    <name evidence="1" type="ORF">PT974_06565</name>
</gene>
<evidence type="ECO:0000313" key="1">
    <source>
        <dbReference type="EMBL" id="KAK5993137.1"/>
    </source>
</evidence>
<keyword evidence="2" id="KW-1185">Reference proteome</keyword>
<evidence type="ECO:0000313" key="2">
    <source>
        <dbReference type="Proteomes" id="UP001338125"/>
    </source>
</evidence>
<sequence>MDDTRLSLSFHCEVGISWVRQRPPRNRHLTFSSRITRRQADQISNQVPSADLRFGESQMYENHQRHCRCCSESHCSRCRSGHNETQLYPSHADYGAIATIDQQIQASNAPRGPQLSIPASLNQLSAGTREHRQSLQRQSTRLQISTCHERGGLASSIYSLESHNPESSYTVESPMPQRKPPCLWKELPTIPGRFRLGEEGMPWLSPPFSALGEAANNDIEGMADGDGGINNNASSLGTWDLHEAVHPTVIRGLQLDDRERGQIRETESLAAALITVDNGFEDQWWYQGPRLVNIAGEFVPSTTLSHINIQGGTLGWATADTGSPSLIQPNRQCPSNISDVVSPMTDFSSTEIAN</sequence>
<protein>
    <submittedName>
        <fullName evidence="1">Uncharacterized protein</fullName>
    </submittedName>
</protein>